<organism evidence="1 2">
    <name type="scientific">Zizania palustris</name>
    <name type="common">Northern wild rice</name>
    <dbReference type="NCBI Taxonomy" id="103762"/>
    <lineage>
        <taxon>Eukaryota</taxon>
        <taxon>Viridiplantae</taxon>
        <taxon>Streptophyta</taxon>
        <taxon>Embryophyta</taxon>
        <taxon>Tracheophyta</taxon>
        <taxon>Spermatophyta</taxon>
        <taxon>Magnoliopsida</taxon>
        <taxon>Liliopsida</taxon>
        <taxon>Poales</taxon>
        <taxon>Poaceae</taxon>
        <taxon>BOP clade</taxon>
        <taxon>Oryzoideae</taxon>
        <taxon>Oryzeae</taxon>
        <taxon>Zizaniinae</taxon>
        <taxon>Zizania</taxon>
    </lineage>
</organism>
<dbReference type="Proteomes" id="UP000729402">
    <property type="component" value="Unassembled WGS sequence"/>
</dbReference>
<sequence length="101" mass="10765">MFLRLWNSDIGESFRKLTAAAAAAVPPVDAMKDAVKQEAALPGDDSSAASNEVEPADAVDEYQMFLDFAGEELGLFHGCHGGFSLFPPIDVLAEESLDTAF</sequence>
<evidence type="ECO:0000313" key="1">
    <source>
        <dbReference type="EMBL" id="KAG8083340.1"/>
    </source>
</evidence>
<protein>
    <submittedName>
        <fullName evidence="1">Uncharacterized protein</fullName>
    </submittedName>
</protein>
<proteinExistence type="predicted"/>
<dbReference type="AlphaFoldDB" id="A0A8J5VVG7"/>
<reference evidence="1" key="1">
    <citation type="journal article" date="2021" name="bioRxiv">
        <title>Whole Genome Assembly and Annotation of Northern Wild Rice, Zizania palustris L., Supports a Whole Genome Duplication in the Zizania Genus.</title>
        <authorList>
            <person name="Haas M."/>
            <person name="Kono T."/>
            <person name="Macchietto M."/>
            <person name="Millas R."/>
            <person name="McGilp L."/>
            <person name="Shao M."/>
            <person name="Duquette J."/>
            <person name="Hirsch C.N."/>
            <person name="Kimball J."/>
        </authorList>
    </citation>
    <scope>NUCLEOTIDE SEQUENCE</scope>
    <source>
        <tissue evidence="1">Fresh leaf tissue</tissue>
    </source>
</reference>
<reference evidence="1" key="2">
    <citation type="submission" date="2021-02" db="EMBL/GenBank/DDBJ databases">
        <authorList>
            <person name="Kimball J.A."/>
            <person name="Haas M.W."/>
            <person name="Macchietto M."/>
            <person name="Kono T."/>
            <person name="Duquette J."/>
            <person name="Shao M."/>
        </authorList>
    </citation>
    <scope>NUCLEOTIDE SEQUENCE</scope>
    <source>
        <tissue evidence="1">Fresh leaf tissue</tissue>
    </source>
</reference>
<keyword evidence="2" id="KW-1185">Reference proteome</keyword>
<accession>A0A8J5VVG7</accession>
<dbReference type="OrthoDB" id="692123at2759"/>
<name>A0A8J5VVG7_ZIZPA</name>
<comment type="caution">
    <text evidence="1">The sequence shown here is derived from an EMBL/GenBank/DDBJ whole genome shotgun (WGS) entry which is preliminary data.</text>
</comment>
<evidence type="ECO:0000313" key="2">
    <source>
        <dbReference type="Proteomes" id="UP000729402"/>
    </source>
</evidence>
<gene>
    <name evidence="1" type="ORF">GUJ93_ZPchr0015g6743</name>
</gene>
<dbReference type="EMBL" id="JAAALK010000085">
    <property type="protein sequence ID" value="KAG8083340.1"/>
    <property type="molecule type" value="Genomic_DNA"/>
</dbReference>